<accession>A0ABP8VEN1</accession>
<evidence type="ECO:0000313" key="1">
    <source>
        <dbReference type="EMBL" id="GAA4661190.1"/>
    </source>
</evidence>
<dbReference type="Proteomes" id="UP001500192">
    <property type="component" value="Unassembled WGS sequence"/>
</dbReference>
<gene>
    <name evidence="1" type="ORF">GCM10023214_61690</name>
</gene>
<keyword evidence="2" id="KW-1185">Reference proteome</keyword>
<dbReference type="EMBL" id="BAABIB010000120">
    <property type="protein sequence ID" value="GAA4661190.1"/>
    <property type="molecule type" value="Genomic_DNA"/>
</dbReference>
<protein>
    <submittedName>
        <fullName evidence="1">Uncharacterized protein</fullName>
    </submittedName>
</protein>
<organism evidence="1 2">
    <name type="scientific">Amycolatopsis dongchuanensis</name>
    <dbReference type="NCBI Taxonomy" id="1070866"/>
    <lineage>
        <taxon>Bacteria</taxon>
        <taxon>Bacillati</taxon>
        <taxon>Actinomycetota</taxon>
        <taxon>Actinomycetes</taxon>
        <taxon>Pseudonocardiales</taxon>
        <taxon>Pseudonocardiaceae</taxon>
        <taxon>Amycolatopsis</taxon>
    </lineage>
</organism>
<evidence type="ECO:0000313" key="2">
    <source>
        <dbReference type="Proteomes" id="UP001500192"/>
    </source>
</evidence>
<name>A0ABP8VEN1_9PSEU</name>
<comment type="caution">
    <text evidence="1">The sequence shown here is derived from an EMBL/GenBank/DDBJ whole genome shotgun (WGS) entry which is preliminary data.</text>
</comment>
<reference evidence="2" key="1">
    <citation type="journal article" date="2019" name="Int. J. Syst. Evol. Microbiol.">
        <title>The Global Catalogue of Microorganisms (GCM) 10K type strain sequencing project: providing services to taxonomists for standard genome sequencing and annotation.</title>
        <authorList>
            <consortium name="The Broad Institute Genomics Platform"/>
            <consortium name="The Broad Institute Genome Sequencing Center for Infectious Disease"/>
            <person name="Wu L."/>
            <person name="Ma J."/>
        </authorList>
    </citation>
    <scope>NUCLEOTIDE SEQUENCE [LARGE SCALE GENOMIC DNA]</scope>
    <source>
        <strain evidence="2">JCM 18054</strain>
    </source>
</reference>
<proteinExistence type="predicted"/>
<sequence length="282" mass="29603">MPGMASTPDYETQEKWIEEAEANLALWLDYACDGDLTLIPGRSAGPWKVLSDHGHRLYRDAAIKWEVAVKDLEEVWKGQGHAAAEEYLDDTQKLVEGFCPAVDGSDSGLITQVALALQDAYATVSAFKMDLYKLAKQASDQLDDLDHGSGELAGVALMVTGLAIEAIGSVGQASNSVFGQAGGGVATALGDLVFQAGKTKFDAEQPVGGGDPQAIMDSLVKATKKAAEDYSTAAEKVGNSSLSRVWRVIDGMRTNSITPLRPAAAPESAVAPSATLSGLFPS</sequence>